<dbReference type="GO" id="GO:0051301">
    <property type="term" value="P:cell division"/>
    <property type="evidence" value="ECO:0007669"/>
    <property type="project" value="UniProtKB-KW"/>
</dbReference>
<dbReference type="NCBIfam" id="TIGR03544">
    <property type="entry name" value="DivI1A_domain"/>
    <property type="match status" value="1"/>
</dbReference>
<dbReference type="Proteomes" id="UP000094463">
    <property type="component" value="Chromosome"/>
</dbReference>
<keyword evidence="4" id="KW-0133">Cell shape</keyword>
<keyword evidence="6" id="KW-0131">Cell cycle</keyword>
<gene>
    <name evidence="8" type="primary">gpsB</name>
    <name evidence="8" type="ORF">BBEV_1673</name>
</gene>
<evidence type="ECO:0000256" key="4">
    <source>
        <dbReference type="ARBA" id="ARBA00022960"/>
    </source>
</evidence>
<proteinExistence type="predicted"/>
<dbReference type="Pfam" id="PF05103">
    <property type="entry name" value="DivIVA"/>
    <property type="match status" value="1"/>
</dbReference>
<dbReference type="Gene3D" id="6.10.250.660">
    <property type="match status" value="1"/>
</dbReference>
<protein>
    <submittedName>
        <fullName evidence="8">Cell division protein GpsB</fullName>
    </submittedName>
</protein>
<dbReference type="PATRIC" id="fig|632773.3.peg.1758"/>
<dbReference type="GO" id="GO:0005737">
    <property type="term" value="C:cytoplasm"/>
    <property type="evidence" value="ECO:0007669"/>
    <property type="project" value="UniProtKB-SubCell"/>
</dbReference>
<dbReference type="InterPro" id="IPR019933">
    <property type="entry name" value="DivIVA_domain"/>
</dbReference>
<evidence type="ECO:0000256" key="3">
    <source>
        <dbReference type="ARBA" id="ARBA00022618"/>
    </source>
</evidence>
<evidence type="ECO:0000256" key="7">
    <source>
        <dbReference type="SAM" id="MobiDB-lite"/>
    </source>
</evidence>
<evidence type="ECO:0000256" key="5">
    <source>
        <dbReference type="ARBA" id="ARBA00023054"/>
    </source>
</evidence>
<accession>A0A1D7QVI9</accession>
<dbReference type="PANTHER" id="PTHR35794:SF1">
    <property type="entry name" value="CELL CYCLE PROTEIN GPSB"/>
    <property type="match status" value="1"/>
</dbReference>
<dbReference type="AlphaFoldDB" id="A0A1D7QVI9"/>
<dbReference type="STRING" id="632773.BBEV_1673"/>
<keyword evidence="5" id="KW-0175">Coiled coil</keyword>
<keyword evidence="9" id="KW-1185">Reference proteome</keyword>
<evidence type="ECO:0000313" key="8">
    <source>
        <dbReference type="EMBL" id="AOM83034.1"/>
    </source>
</evidence>
<dbReference type="EMBL" id="CP012502">
    <property type="protein sequence ID" value="AOM83034.1"/>
    <property type="molecule type" value="Genomic_DNA"/>
</dbReference>
<evidence type="ECO:0000313" key="9">
    <source>
        <dbReference type="Proteomes" id="UP000094463"/>
    </source>
</evidence>
<dbReference type="PANTHER" id="PTHR35794">
    <property type="entry name" value="CELL DIVISION PROTEIN DIVIVA"/>
    <property type="match status" value="1"/>
</dbReference>
<keyword evidence="3 8" id="KW-0132">Cell division</keyword>
<organism evidence="8 9">
    <name type="scientific">Salisediminibacterium beveridgei</name>
    <dbReference type="NCBI Taxonomy" id="632773"/>
    <lineage>
        <taxon>Bacteria</taxon>
        <taxon>Bacillati</taxon>
        <taxon>Bacillota</taxon>
        <taxon>Bacilli</taxon>
        <taxon>Bacillales</taxon>
        <taxon>Bacillaceae</taxon>
        <taxon>Salisediminibacterium</taxon>
    </lineage>
</organism>
<evidence type="ECO:0000256" key="2">
    <source>
        <dbReference type="ARBA" id="ARBA00022490"/>
    </source>
</evidence>
<evidence type="ECO:0000256" key="6">
    <source>
        <dbReference type="ARBA" id="ARBA00023306"/>
    </source>
</evidence>
<dbReference type="NCBIfam" id="NF010725">
    <property type="entry name" value="PRK14127.1"/>
    <property type="match status" value="1"/>
</dbReference>
<dbReference type="InterPro" id="IPR011229">
    <property type="entry name" value="Cell_cycle_GpsB"/>
</dbReference>
<feature type="compositionally biased region" description="Polar residues" evidence="7">
    <location>
        <begin position="64"/>
        <end position="84"/>
    </location>
</feature>
<dbReference type="KEGG" id="bbev:BBEV_1673"/>
<dbReference type="InterPro" id="IPR007793">
    <property type="entry name" value="DivIVA_fam"/>
</dbReference>
<name>A0A1D7QVI9_9BACI</name>
<evidence type="ECO:0000256" key="1">
    <source>
        <dbReference type="ARBA" id="ARBA00004496"/>
    </source>
</evidence>
<comment type="subcellular location">
    <subcellularLocation>
        <location evidence="1">Cytoplasm</location>
    </subcellularLocation>
</comment>
<feature type="region of interest" description="Disordered" evidence="7">
    <location>
        <begin position="56"/>
        <end position="84"/>
    </location>
</feature>
<reference evidence="8 9" key="1">
    <citation type="submission" date="2015-08" db="EMBL/GenBank/DDBJ databases">
        <title>The complete genome sequence of Bacillus beveridgei MLTeJB.</title>
        <authorList>
            <person name="Hanson T.E."/>
            <person name="Mesa C."/>
            <person name="Basesman S.M."/>
            <person name="Oremland R.S."/>
        </authorList>
    </citation>
    <scope>NUCLEOTIDE SEQUENCE [LARGE SCALE GENOMIC DNA]</scope>
    <source>
        <strain evidence="8 9">MLTeJB</strain>
    </source>
</reference>
<dbReference type="OrthoDB" id="389699at2"/>
<dbReference type="GO" id="GO:0008360">
    <property type="term" value="P:regulation of cell shape"/>
    <property type="evidence" value="ECO:0007669"/>
    <property type="project" value="UniProtKB-KW"/>
</dbReference>
<sequence length="104" mass="12132">MVKQQISKLSKNEIYEKEFKSSMRGYNQDEVDQFLDEIIKDYEAFESHIQSLESELDAAKDQTAKLQETSRQQPAPPSQGNTNYDILRRLSNLEKHVFGSKLYD</sequence>
<dbReference type="PIRSF" id="PIRSF029938">
    <property type="entry name" value="UCP029938"/>
    <property type="match status" value="1"/>
</dbReference>
<keyword evidence="2" id="KW-0963">Cytoplasm</keyword>